<organism evidence="2 3">
    <name type="scientific">Iris pallida</name>
    <name type="common">Sweet iris</name>
    <dbReference type="NCBI Taxonomy" id="29817"/>
    <lineage>
        <taxon>Eukaryota</taxon>
        <taxon>Viridiplantae</taxon>
        <taxon>Streptophyta</taxon>
        <taxon>Embryophyta</taxon>
        <taxon>Tracheophyta</taxon>
        <taxon>Spermatophyta</taxon>
        <taxon>Magnoliopsida</taxon>
        <taxon>Liliopsida</taxon>
        <taxon>Asparagales</taxon>
        <taxon>Iridaceae</taxon>
        <taxon>Iridoideae</taxon>
        <taxon>Irideae</taxon>
        <taxon>Iris</taxon>
    </lineage>
</organism>
<accession>A0AAX6HP74</accession>
<keyword evidence="1" id="KW-0812">Transmembrane</keyword>
<name>A0AAX6HP74_IRIPA</name>
<proteinExistence type="predicted"/>
<dbReference type="AlphaFoldDB" id="A0AAX6HP74"/>
<feature type="transmembrane region" description="Helical" evidence="1">
    <location>
        <begin position="12"/>
        <end position="35"/>
    </location>
</feature>
<reference evidence="2" key="2">
    <citation type="submission" date="2023-04" db="EMBL/GenBank/DDBJ databases">
        <authorList>
            <person name="Bruccoleri R.E."/>
            <person name="Oakeley E.J."/>
            <person name="Faust A.-M."/>
            <person name="Dessus-Babus S."/>
            <person name="Altorfer M."/>
            <person name="Burckhardt D."/>
            <person name="Oertli M."/>
            <person name="Naumann U."/>
            <person name="Petersen F."/>
            <person name="Wong J."/>
        </authorList>
    </citation>
    <scope>NUCLEOTIDE SEQUENCE</scope>
    <source>
        <strain evidence="2">GSM-AAB239-AS_SAM_17_03QT</strain>
        <tissue evidence="2">Leaf</tissue>
    </source>
</reference>
<gene>
    <name evidence="2" type="ORF">M6B38_303100</name>
</gene>
<dbReference type="EMBL" id="JANAVB010007662">
    <property type="protein sequence ID" value="KAJ6842367.1"/>
    <property type="molecule type" value="Genomic_DNA"/>
</dbReference>
<sequence length="82" mass="9820">MRYFKISERPKGWKTIGLFISCHLFFTLAFTGMRFSKNMKNLFYPKYVGIFISHLVRFFFPLFTCIEPSPFWPEYLSSSTLL</sequence>
<dbReference type="Proteomes" id="UP001140949">
    <property type="component" value="Unassembled WGS sequence"/>
</dbReference>
<protein>
    <submittedName>
        <fullName evidence="2">Phosphatidylinositol 3-kinase, root isoform</fullName>
    </submittedName>
</protein>
<keyword evidence="1" id="KW-0472">Membrane</keyword>
<evidence type="ECO:0000256" key="1">
    <source>
        <dbReference type="SAM" id="Phobius"/>
    </source>
</evidence>
<keyword evidence="1" id="KW-1133">Transmembrane helix</keyword>
<reference evidence="2" key="1">
    <citation type="journal article" date="2023" name="GigaByte">
        <title>Genome assembly of the bearded iris, Iris pallida Lam.</title>
        <authorList>
            <person name="Bruccoleri R.E."/>
            <person name="Oakeley E.J."/>
            <person name="Faust A.M.E."/>
            <person name="Altorfer M."/>
            <person name="Dessus-Babus S."/>
            <person name="Burckhardt D."/>
            <person name="Oertli M."/>
            <person name="Naumann U."/>
            <person name="Petersen F."/>
            <person name="Wong J."/>
        </authorList>
    </citation>
    <scope>NUCLEOTIDE SEQUENCE</scope>
    <source>
        <strain evidence="2">GSM-AAB239-AS_SAM_17_03QT</strain>
    </source>
</reference>
<evidence type="ECO:0000313" key="2">
    <source>
        <dbReference type="EMBL" id="KAJ6842367.1"/>
    </source>
</evidence>
<keyword evidence="3" id="KW-1185">Reference proteome</keyword>
<evidence type="ECO:0000313" key="3">
    <source>
        <dbReference type="Proteomes" id="UP001140949"/>
    </source>
</evidence>
<comment type="caution">
    <text evidence="2">The sequence shown here is derived from an EMBL/GenBank/DDBJ whole genome shotgun (WGS) entry which is preliminary data.</text>
</comment>